<dbReference type="GO" id="GO:0005829">
    <property type="term" value="C:cytosol"/>
    <property type="evidence" value="ECO:0007669"/>
    <property type="project" value="TreeGrafter"/>
</dbReference>
<evidence type="ECO:0000256" key="3">
    <source>
        <dbReference type="ARBA" id="ARBA00008766"/>
    </source>
</evidence>
<evidence type="ECO:0000259" key="11">
    <source>
        <dbReference type="SMART" id="SM01011"/>
    </source>
</evidence>
<dbReference type="STRING" id="1297742.A176_006531"/>
<sequence length="467" mass="50783">MLLPSVSERSALTRRREQLSRILGAVPAMLASSRPRPRNYAADQFPFRASSHFLYLFGLAAPDGMGLYDGQGWTLYLPEPGPDDALWDGVVPGFADIAERTGCTVRSRAELPAALKGREVATLPTPDMETCLDVAALLGREVRPGHLAPVDVPLADAMISLRLRHDDAAVAQLRQAAAVTVPAHLAGMRATRPGILEATVRAAMEFEFVSRDVRPAYQPIVTVHGEVLHNLRYDHTLQAGELLLADVGGESPGGFACDVTRTWPVTGRFSSTQRELYELVLRMEKASIAAVRPGVRYRDVHLAAHQEMARGLVALGILRGDPEELVVDGVTALFFPHGVGHLLGLDVHDMEDLGDRAGYAPGRTRSPDFGHRSLRLDRDLEPGMALTIEPGMYQVPAILSDARLTARAKDRLQRDVLARYADVRGIRIEDDVLVTPEGHEVLTAAIPKEAADIEAVMTSSDRPAPGR</sequence>
<evidence type="ECO:0000256" key="9">
    <source>
        <dbReference type="ARBA" id="ARBA00023211"/>
    </source>
</evidence>
<keyword evidence="7" id="KW-0378">Hydrolase</keyword>
<dbReference type="eggNOG" id="COG0006">
    <property type="taxonomic scope" value="Bacteria"/>
</dbReference>
<dbReference type="RefSeq" id="WP_002636179.1">
    <property type="nucleotide sequence ID" value="NZ_CP012109.1"/>
</dbReference>
<dbReference type="GO" id="GO:0006508">
    <property type="term" value="P:proteolysis"/>
    <property type="evidence" value="ECO:0007669"/>
    <property type="project" value="UniProtKB-KW"/>
</dbReference>
<keyword evidence="8" id="KW-0482">Metalloprotease</keyword>
<dbReference type="EMBL" id="CP012109">
    <property type="protein sequence ID" value="AKQ69619.1"/>
    <property type="molecule type" value="Genomic_DNA"/>
</dbReference>
<dbReference type="PANTHER" id="PTHR43226:SF4">
    <property type="entry name" value="XAA-PRO AMINOPEPTIDASE 3"/>
    <property type="match status" value="1"/>
</dbReference>
<proteinExistence type="inferred from homology"/>
<dbReference type="AlphaFoldDB" id="A0A0H4X376"/>
<dbReference type="PANTHER" id="PTHR43226">
    <property type="entry name" value="XAA-PRO AMINOPEPTIDASE 3"/>
    <property type="match status" value="1"/>
</dbReference>
<reference evidence="12 13" key="1">
    <citation type="journal article" date="2016" name="PLoS ONE">
        <title>Complete Genome Sequence and Comparative Genomics of a Novel Myxobacterium Myxococcus hansupus.</title>
        <authorList>
            <person name="Sharma G."/>
            <person name="Narwani T."/>
            <person name="Subramanian S."/>
        </authorList>
    </citation>
    <scope>NUCLEOTIDE SEQUENCE [LARGE SCALE GENOMIC DNA]</scope>
    <source>
        <strain evidence="13">mixupus</strain>
    </source>
</reference>
<dbReference type="SUPFAM" id="SSF53092">
    <property type="entry name" value="Creatinase/prolidase N-terminal domain"/>
    <property type="match status" value="1"/>
</dbReference>
<name>A0A0H4X376_9BACT</name>
<comment type="cofactor">
    <cofactor evidence="2">
        <name>Mn(2+)</name>
        <dbReference type="ChEBI" id="CHEBI:29035"/>
    </cofactor>
</comment>
<dbReference type="GO" id="GO:0070006">
    <property type="term" value="F:metalloaminopeptidase activity"/>
    <property type="evidence" value="ECO:0007669"/>
    <property type="project" value="InterPro"/>
</dbReference>
<keyword evidence="13" id="KW-1185">Reference proteome</keyword>
<dbReference type="PROSITE" id="PS00491">
    <property type="entry name" value="PROLINE_PEPTIDASE"/>
    <property type="match status" value="1"/>
</dbReference>
<dbReference type="PATRIC" id="fig|1297742.4.peg.6620"/>
<dbReference type="Pfam" id="PF05195">
    <property type="entry name" value="AMP_N"/>
    <property type="match status" value="1"/>
</dbReference>
<evidence type="ECO:0000256" key="6">
    <source>
        <dbReference type="ARBA" id="ARBA00022723"/>
    </source>
</evidence>
<dbReference type="InterPro" id="IPR000994">
    <property type="entry name" value="Pept_M24"/>
</dbReference>
<dbReference type="Gene3D" id="3.90.230.10">
    <property type="entry name" value="Creatinase/methionine aminopeptidase superfamily"/>
    <property type="match status" value="1"/>
</dbReference>
<dbReference type="InterPro" id="IPR052433">
    <property type="entry name" value="X-Pro_dipept-like"/>
</dbReference>
<dbReference type="Pfam" id="PF00557">
    <property type="entry name" value="Peptidase_M24"/>
    <property type="match status" value="1"/>
</dbReference>
<dbReference type="OrthoDB" id="9806388at2"/>
<evidence type="ECO:0000256" key="4">
    <source>
        <dbReference type="ARBA" id="ARBA00012574"/>
    </source>
</evidence>
<dbReference type="InterPro" id="IPR001131">
    <property type="entry name" value="Peptidase_M24B_aminopep-P_CS"/>
</dbReference>
<dbReference type="SMART" id="SM01011">
    <property type="entry name" value="AMP_N"/>
    <property type="match status" value="1"/>
</dbReference>
<dbReference type="Proteomes" id="UP000009026">
    <property type="component" value="Chromosome"/>
</dbReference>
<dbReference type="InterPro" id="IPR007865">
    <property type="entry name" value="Aminopep_P_N"/>
</dbReference>
<gene>
    <name evidence="12" type="ORF">A176_006531</name>
</gene>
<evidence type="ECO:0000313" key="12">
    <source>
        <dbReference type="EMBL" id="AKQ69619.1"/>
    </source>
</evidence>
<keyword evidence="12" id="KW-0031">Aminopeptidase</keyword>
<feature type="domain" description="Aminopeptidase P N-terminal" evidence="11">
    <location>
        <begin position="7"/>
        <end position="129"/>
    </location>
</feature>
<dbReference type="InterPro" id="IPR036005">
    <property type="entry name" value="Creatinase/aminopeptidase-like"/>
</dbReference>
<dbReference type="InterPro" id="IPR029149">
    <property type="entry name" value="Creatin/AminoP/Spt16_N"/>
</dbReference>
<accession>A0A0H4X376</accession>
<evidence type="ECO:0000256" key="10">
    <source>
        <dbReference type="RuleBase" id="RU000590"/>
    </source>
</evidence>
<dbReference type="GO" id="GO:0030145">
    <property type="term" value="F:manganese ion binding"/>
    <property type="evidence" value="ECO:0007669"/>
    <property type="project" value="InterPro"/>
</dbReference>
<dbReference type="CDD" id="cd01087">
    <property type="entry name" value="Prolidase"/>
    <property type="match status" value="1"/>
</dbReference>
<evidence type="ECO:0000256" key="1">
    <source>
        <dbReference type="ARBA" id="ARBA00001424"/>
    </source>
</evidence>
<evidence type="ECO:0000313" key="13">
    <source>
        <dbReference type="Proteomes" id="UP000009026"/>
    </source>
</evidence>
<keyword evidence="6 10" id="KW-0479">Metal-binding</keyword>
<keyword evidence="9" id="KW-0464">Manganese</keyword>
<comment type="similarity">
    <text evidence="3 10">Belongs to the peptidase M24B family.</text>
</comment>
<protein>
    <recommendedName>
        <fullName evidence="4">Xaa-Pro aminopeptidase</fullName>
        <ecNumber evidence="4">3.4.11.9</ecNumber>
    </recommendedName>
</protein>
<dbReference type="EC" id="3.4.11.9" evidence="4"/>
<dbReference type="Gene3D" id="3.40.350.10">
    <property type="entry name" value="Creatinase/prolidase N-terminal domain"/>
    <property type="match status" value="1"/>
</dbReference>
<evidence type="ECO:0000256" key="7">
    <source>
        <dbReference type="ARBA" id="ARBA00022801"/>
    </source>
</evidence>
<evidence type="ECO:0000256" key="2">
    <source>
        <dbReference type="ARBA" id="ARBA00001936"/>
    </source>
</evidence>
<dbReference type="KEGG" id="mym:A176_006531"/>
<keyword evidence="5" id="KW-0645">Protease</keyword>
<comment type="catalytic activity">
    <reaction evidence="1">
        <text>Release of any N-terminal amino acid, including proline, that is linked to proline, even from a dipeptide or tripeptide.</text>
        <dbReference type="EC" id="3.4.11.9"/>
    </reaction>
</comment>
<dbReference type="SUPFAM" id="SSF55920">
    <property type="entry name" value="Creatinase/aminopeptidase"/>
    <property type="match status" value="1"/>
</dbReference>
<evidence type="ECO:0000256" key="8">
    <source>
        <dbReference type="ARBA" id="ARBA00023049"/>
    </source>
</evidence>
<evidence type="ECO:0000256" key="5">
    <source>
        <dbReference type="ARBA" id="ARBA00022670"/>
    </source>
</evidence>
<organism evidence="12 13">
    <name type="scientific">Pseudomyxococcus hansupus</name>
    <dbReference type="NCBI Taxonomy" id="1297742"/>
    <lineage>
        <taxon>Bacteria</taxon>
        <taxon>Pseudomonadati</taxon>
        <taxon>Myxococcota</taxon>
        <taxon>Myxococcia</taxon>
        <taxon>Myxococcales</taxon>
        <taxon>Cystobacterineae</taxon>
        <taxon>Myxococcaceae</taxon>
        <taxon>Pseudomyxococcus</taxon>
    </lineage>
</organism>